<dbReference type="GO" id="GO:0016787">
    <property type="term" value="F:hydrolase activity"/>
    <property type="evidence" value="ECO:0007669"/>
    <property type="project" value="UniProtKB-KW"/>
</dbReference>
<sequence length="284" mass="31688">MMMHAWKRRLIISVSAIAAAYLAICVYMWDTQREHIFEPTPILQTTPDRLGMKFEELLIPVGSGPDRGELQAWWLAADRENAETLLYLHGNDRNIGNNLEHALRLHNYGFNLLLPDYRGFGNSSGGSPSEAKVYEDAEAAWQYLVTKRGVSPGKIIIYGHSLGGAVAIDLAVRHPEAAGLIAESTFTSITDMGKLTYPLLPVDWLLNQRFDSLKKITQLKIPVLLIHGTWDRRVPVEMSQRLFDAAPQPKELVLIRGGEHSNSAAVGLVEYRSAVTAFAKQYAH</sequence>
<comment type="caution">
    <text evidence="2">The sequence shown here is derived from an EMBL/GenBank/DDBJ whole genome shotgun (WGS) entry which is preliminary data.</text>
</comment>
<dbReference type="Gene3D" id="3.40.50.1820">
    <property type="entry name" value="alpha/beta hydrolase"/>
    <property type="match status" value="1"/>
</dbReference>
<dbReference type="InterPro" id="IPR000073">
    <property type="entry name" value="AB_hydrolase_1"/>
</dbReference>
<dbReference type="PANTHER" id="PTHR12277">
    <property type="entry name" value="ALPHA/BETA HYDROLASE DOMAIN-CONTAINING PROTEIN"/>
    <property type="match status" value="1"/>
</dbReference>
<dbReference type="InterPro" id="IPR029058">
    <property type="entry name" value="AB_hydrolase_fold"/>
</dbReference>
<dbReference type="SUPFAM" id="SSF53474">
    <property type="entry name" value="alpha/beta-Hydrolases"/>
    <property type="match status" value="1"/>
</dbReference>
<evidence type="ECO:0000313" key="2">
    <source>
        <dbReference type="EMBL" id="KXS31380.1"/>
    </source>
</evidence>
<name>A0A139BQU7_9PROT</name>
<keyword evidence="2" id="KW-0378">Hydrolase</keyword>
<feature type="domain" description="Serine aminopeptidase S33" evidence="1">
    <location>
        <begin position="82"/>
        <end position="208"/>
    </location>
</feature>
<reference evidence="2 3" key="2">
    <citation type="submission" date="2016-03" db="EMBL/GenBank/DDBJ databases">
        <title>New uncultured bacterium of the family Gallionellaceae from acid mine drainage: description and reconstruction of genome based on metagenomic analysis of microbial community.</title>
        <authorList>
            <person name="Kadnikov V."/>
            <person name="Ivasenko D."/>
            <person name="Beletsky A."/>
            <person name="Mardanov A."/>
            <person name="Danilova E."/>
            <person name="Pimenov N."/>
            <person name="Karnachuk O."/>
            <person name="Ravin N."/>
        </authorList>
    </citation>
    <scope>NUCLEOTIDE SEQUENCE [LARGE SCALE GENOMIC DNA]</scope>
    <source>
        <strain evidence="2">ShG14-8</strain>
    </source>
</reference>
<dbReference type="InterPro" id="IPR022742">
    <property type="entry name" value="Hydrolase_4"/>
</dbReference>
<dbReference type="Pfam" id="PF12146">
    <property type="entry name" value="Hydrolase_4"/>
    <property type="match status" value="1"/>
</dbReference>
<dbReference type="PANTHER" id="PTHR12277:SF81">
    <property type="entry name" value="PROTEIN ABHD13"/>
    <property type="match status" value="1"/>
</dbReference>
<evidence type="ECO:0000259" key="1">
    <source>
        <dbReference type="Pfam" id="PF12146"/>
    </source>
</evidence>
<dbReference type="Proteomes" id="UP000070578">
    <property type="component" value="Unassembled WGS sequence"/>
</dbReference>
<evidence type="ECO:0000313" key="3">
    <source>
        <dbReference type="Proteomes" id="UP000070578"/>
    </source>
</evidence>
<organism evidence="2 3">
    <name type="scientific">Candidatus Gallionella acididurans</name>
    <dbReference type="NCBI Taxonomy" id="1796491"/>
    <lineage>
        <taxon>Bacteria</taxon>
        <taxon>Pseudomonadati</taxon>
        <taxon>Pseudomonadota</taxon>
        <taxon>Betaproteobacteria</taxon>
        <taxon>Nitrosomonadales</taxon>
        <taxon>Gallionellaceae</taxon>
        <taxon>Gallionella</taxon>
    </lineage>
</organism>
<protein>
    <submittedName>
        <fullName evidence="2">Alpha/beta hydrolase fold protein</fullName>
    </submittedName>
</protein>
<accession>A0A139BQU7</accession>
<proteinExistence type="predicted"/>
<dbReference type="EMBL" id="LSLI01000078">
    <property type="protein sequence ID" value="KXS31380.1"/>
    <property type="molecule type" value="Genomic_DNA"/>
</dbReference>
<dbReference type="AlphaFoldDB" id="A0A139BQU7"/>
<reference evidence="2 3" key="1">
    <citation type="submission" date="2016-02" db="EMBL/GenBank/DDBJ databases">
        <authorList>
            <person name="Wen L."/>
            <person name="He K."/>
            <person name="Yang H."/>
        </authorList>
    </citation>
    <scope>NUCLEOTIDE SEQUENCE [LARGE SCALE GENOMIC DNA]</scope>
    <source>
        <strain evidence="2">ShG14-8</strain>
    </source>
</reference>
<gene>
    <name evidence="2" type="ORF">AWT59_2486</name>
</gene>
<dbReference type="PRINTS" id="PR00111">
    <property type="entry name" value="ABHYDROLASE"/>
</dbReference>